<sequence length="181" mass="20044">MVQVSAEDGQPSSEQAGEDALRVDAPPHDGFQANAPASYTSPTGSRNEDAELETAREDDAPANDAPNHDVPTKDIPRDGAPLAPDDSSREYTLLVIDSPSNASPANTTAALSKKQRKRLNKGEESKIKMRMLLGWHRKQKLPLRRVRRLLVLFLAQGHRRSWELRTLPVLPVAYHLLPRAM</sequence>
<feature type="compositionally biased region" description="Polar residues" evidence="1">
    <location>
        <begin position="98"/>
        <end position="110"/>
    </location>
</feature>
<name>A0A6A5W124_9PLEO</name>
<keyword evidence="3" id="KW-1185">Reference proteome</keyword>
<proteinExistence type="predicted"/>
<dbReference type="Proteomes" id="UP000800036">
    <property type="component" value="Unassembled WGS sequence"/>
</dbReference>
<evidence type="ECO:0000313" key="2">
    <source>
        <dbReference type="EMBL" id="KAF1979087.1"/>
    </source>
</evidence>
<feature type="region of interest" description="Disordered" evidence="1">
    <location>
        <begin position="1"/>
        <end position="121"/>
    </location>
</feature>
<protein>
    <submittedName>
        <fullName evidence="2">Uncharacterized protein</fullName>
    </submittedName>
</protein>
<dbReference type="AlphaFoldDB" id="A0A6A5W124"/>
<dbReference type="EMBL" id="ML976659">
    <property type="protein sequence ID" value="KAF1979087.1"/>
    <property type="molecule type" value="Genomic_DNA"/>
</dbReference>
<feature type="compositionally biased region" description="Polar residues" evidence="1">
    <location>
        <begin position="35"/>
        <end position="45"/>
    </location>
</feature>
<organism evidence="2 3">
    <name type="scientific">Bimuria novae-zelandiae CBS 107.79</name>
    <dbReference type="NCBI Taxonomy" id="1447943"/>
    <lineage>
        <taxon>Eukaryota</taxon>
        <taxon>Fungi</taxon>
        <taxon>Dikarya</taxon>
        <taxon>Ascomycota</taxon>
        <taxon>Pezizomycotina</taxon>
        <taxon>Dothideomycetes</taxon>
        <taxon>Pleosporomycetidae</taxon>
        <taxon>Pleosporales</taxon>
        <taxon>Massarineae</taxon>
        <taxon>Didymosphaeriaceae</taxon>
        <taxon>Bimuria</taxon>
    </lineage>
</organism>
<evidence type="ECO:0000313" key="3">
    <source>
        <dbReference type="Proteomes" id="UP000800036"/>
    </source>
</evidence>
<accession>A0A6A5W124</accession>
<gene>
    <name evidence="2" type="ORF">BU23DRAFT_194326</name>
</gene>
<feature type="compositionally biased region" description="Basic and acidic residues" evidence="1">
    <location>
        <begin position="66"/>
        <end position="77"/>
    </location>
</feature>
<evidence type="ECO:0000256" key="1">
    <source>
        <dbReference type="SAM" id="MobiDB-lite"/>
    </source>
</evidence>
<feature type="compositionally biased region" description="Basic and acidic residues" evidence="1">
    <location>
        <begin position="46"/>
        <end position="59"/>
    </location>
</feature>
<reference evidence="2" key="1">
    <citation type="journal article" date="2020" name="Stud. Mycol.">
        <title>101 Dothideomycetes genomes: a test case for predicting lifestyles and emergence of pathogens.</title>
        <authorList>
            <person name="Haridas S."/>
            <person name="Albert R."/>
            <person name="Binder M."/>
            <person name="Bloem J."/>
            <person name="Labutti K."/>
            <person name="Salamov A."/>
            <person name="Andreopoulos B."/>
            <person name="Baker S."/>
            <person name="Barry K."/>
            <person name="Bills G."/>
            <person name="Bluhm B."/>
            <person name="Cannon C."/>
            <person name="Castanera R."/>
            <person name="Culley D."/>
            <person name="Daum C."/>
            <person name="Ezra D."/>
            <person name="Gonzalez J."/>
            <person name="Henrissat B."/>
            <person name="Kuo A."/>
            <person name="Liang C."/>
            <person name="Lipzen A."/>
            <person name="Lutzoni F."/>
            <person name="Magnuson J."/>
            <person name="Mondo S."/>
            <person name="Nolan M."/>
            <person name="Ohm R."/>
            <person name="Pangilinan J."/>
            <person name="Park H.-J."/>
            <person name="Ramirez L."/>
            <person name="Alfaro M."/>
            <person name="Sun H."/>
            <person name="Tritt A."/>
            <person name="Yoshinaga Y."/>
            <person name="Zwiers L.-H."/>
            <person name="Turgeon B."/>
            <person name="Goodwin S."/>
            <person name="Spatafora J."/>
            <person name="Crous P."/>
            <person name="Grigoriev I."/>
        </authorList>
    </citation>
    <scope>NUCLEOTIDE SEQUENCE</scope>
    <source>
        <strain evidence="2">CBS 107.79</strain>
    </source>
</reference>